<sequence length="180" mass="21188">MSEIIITADPSGKDQSDSKKTIIIWTGRQCGKNHMIRNLSQRENIIIVDDIDEPTLKQPELDDFGKNYSKWIEYYFPNYAKPSFPLTTALKKENQVIKLGVKKRYIKAPRIQMVTGRQYFEFHFKVVDKLTKEVMRQKKDIKRPTLKAESIFDAEKRLQQQAKHISNTFVHTKPIKYLLK</sequence>
<evidence type="ECO:0008006" key="3">
    <source>
        <dbReference type="Google" id="ProtNLM"/>
    </source>
</evidence>
<protein>
    <recommendedName>
        <fullName evidence="3">AAA domain-containing protein</fullName>
    </recommendedName>
</protein>
<evidence type="ECO:0000313" key="2">
    <source>
        <dbReference type="Proteomes" id="UP001212170"/>
    </source>
</evidence>
<comment type="caution">
    <text evidence="1">The sequence shown here is derived from an EMBL/GenBank/DDBJ whole genome shotgun (WGS) entry which is preliminary data.</text>
</comment>
<proteinExistence type="predicted"/>
<name>A0ABT4W5Z8_9FLAO</name>
<dbReference type="EMBL" id="JAMZNK010000001">
    <property type="protein sequence ID" value="MDA6068017.1"/>
    <property type="molecule type" value="Genomic_DNA"/>
</dbReference>
<evidence type="ECO:0000313" key="1">
    <source>
        <dbReference type="EMBL" id="MDA6068017.1"/>
    </source>
</evidence>
<accession>A0ABT4W5Z8</accession>
<dbReference type="RefSeq" id="WP_271333901.1">
    <property type="nucleotide sequence ID" value="NZ_JAMZNK010000001.1"/>
</dbReference>
<keyword evidence="2" id="KW-1185">Reference proteome</keyword>
<dbReference type="Proteomes" id="UP001212170">
    <property type="component" value="Unassembled WGS sequence"/>
</dbReference>
<gene>
    <name evidence="1" type="ORF">NJT12_00170</name>
</gene>
<reference evidence="1 2" key="1">
    <citation type="journal article" date="2023" name="Chemosphere">
        <title>Whole genome analysis of Flavobacterium aziz-sancarii sp. nov., isolated from Ardley Island (Antarctica), revealed a rich resistome and bioremediation potential.</title>
        <authorList>
            <person name="Otur C."/>
            <person name="Okay S."/>
            <person name="Kurt-Kizildogan A."/>
        </authorList>
    </citation>
    <scope>NUCLEOTIDE SEQUENCE [LARGE SCALE GENOMIC DNA]</scope>
    <source>
        <strain evidence="1 2">AC</strain>
    </source>
</reference>
<organism evidence="1 2">
    <name type="scientific">Flavobacterium azizsancarii</name>
    <dbReference type="NCBI Taxonomy" id="2961580"/>
    <lineage>
        <taxon>Bacteria</taxon>
        <taxon>Pseudomonadati</taxon>
        <taxon>Bacteroidota</taxon>
        <taxon>Flavobacteriia</taxon>
        <taxon>Flavobacteriales</taxon>
        <taxon>Flavobacteriaceae</taxon>
        <taxon>Flavobacterium</taxon>
    </lineage>
</organism>